<organism evidence="1 2">
    <name type="scientific">Populus alba x Populus x berolinensis</name>
    <dbReference type="NCBI Taxonomy" id="444605"/>
    <lineage>
        <taxon>Eukaryota</taxon>
        <taxon>Viridiplantae</taxon>
        <taxon>Streptophyta</taxon>
        <taxon>Embryophyta</taxon>
        <taxon>Tracheophyta</taxon>
        <taxon>Spermatophyta</taxon>
        <taxon>Magnoliopsida</taxon>
        <taxon>eudicotyledons</taxon>
        <taxon>Gunneridae</taxon>
        <taxon>Pentapetalae</taxon>
        <taxon>rosids</taxon>
        <taxon>fabids</taxon>
        <taxon>Malpighiales</taxon>
        <taxon>Salicaceae</taxon>
        <taxon>Saliceae</taxon>
        <taxon>Populus</taxon>
    </lineage>
</organism>
<comment type="caution">
    <text evidence="1">The sequence shown here is derived from an EMBL/GenBank/DDBJ whole genome shotgun (WGS) entry which is preliminary data.</text>
</comment>
<keyword evidence="2" id="KW-1185">Reference proteome</keyword>
<reference evidence="1" key="1">
    <citation type="journal article" date="2023" name="Mol. Ecol. Resour.">
        <title>Chromosome-level genome assembly of a triploid poplar Populus alba 'Berolinensis'.</title>
        <authorList>
            <person name="Chen S."/>
            <person name="Yu Y."/>
            <person name="Wang X."/>
            <person name="Wang S."/>
            <person name="Zhang T."/>
            <person name="Zhou Y."/>
            <person name="He R."/>
            <person name="Meng N."/>
            <person name="Wang Y."/>
            <person name="Liu W."/>
            <person name="Liu Z."/>
            <person name="Liu J."/>
            <person name="Guo Q."/>
            <person name="Huang H."/>
            <person name="Sederoff R.R."/>
            <person name="Wang G."/>
            <person name="Qu G."/>
            <person name="Chen S."/>
        </authorList>
    </citation>
    <scope>NUCLEOTIDE SEQUENCE</scope>
    <source>
        <strain evidence="1">SC-2020</strain>
    </source>
</reference>
<dbReference type="EMBL" id="JAQIZT010000015">
    <property type="protein sequence ID" value="KAJ6970510.1"/>
    <property type="molecule type" value="Genomic_DNA"/>
</dbReference>
<sequence length="188" mass="21464">MQYVRACIRDTMLKAICCHLALATGGLDKMGLGMVGANFGKGRGRMAGMNRSFCLWREASGSNSFAGPQVRVPISFNGFLIQSKFAWIQVIGCRARLMRSSEWIFLLASVVSGYAHLFKAPMIERRLRPPHDQALKCPRCELNKILKFCYYKQLQPLSARVLLQELEGRYWDQKEAPLRNIRTSGWWM</sequence>
<accession>A0AAD6LP82</accession>
<name>A0AAD6LP82_9ROSI</name>
<gene>
    <name evidence="1" type="ORF">NC653_034948</name>
</gene>
<dbReference type="AlphaFoldDB" id="A0AAD6LP82"/>
<dbReference type="Proteomes" id="UP001164929">
    <property type="component" value="Chromosome 15"/>
</dbReference>
<proteinExistence type="predicted"/>
<evidence type="ECO:0000313" key="2">
    <source>
        <dbReference type="Proteomes" id="UP001164929"/>
    </source>
</evidence>
<protein>
    <submittedName>
        <fullName evidence="1">Uncharacterized protein</fullName>
    </submittedName>
</protein>
<evidence type="ECO:0000313" key="1">
    <source>
        <dbReference type="EMBL" id="KAJ6970510.1"/>
    </source>
</evidence>